<feature type="domain" description="DUF397" evidence="2">
    <location>
        <begin position="28"/>
        <end position="82"/>
    </location>
</feature>
<proteinExistence type="predicted"/>
<evidence type="ECO:0000259" key="2">
    <source>
        <dbReference type="Pfam" id="PF04149"/>
    </source>
</evidence>
<dbReference type="Proteomes" id="UP000637578">
    <property type="component" value="Unassembled WGS sequence"/>
</dbReference>
<dbReference type="EMBL" id="BMMK01000021">
    <property type="protein sequence ID" value="GGM67327.1"/>
    <property type="molecule type" value="Genomic_DNA"/>
</dbReference>
<protein>
    <recommendedName>
        <fullName evidence="2">DUF397 domain-containing protein</fullName>
    </recommendedName>
</protein>
<reference evidence="3" key="1">
    <citation type="journal article" date="2014" name="Int. J. Syst. Evol. Microbiol.">
        <title>Complete genome sequence of Corynebacterium casei LMG S-19264T (=DSM 44701T), isolated from a smear-ripened cheese.</title>
        <authorList>
            <consortium name="US DOE Joint Genome Institute (JGI-PGF)"/>
            <person name="Walter F."/>
            <person name="Albersmeier A."/>
            <person name="Kalinowski J."/>
            <person name="Ruckert C."/>
        </authorList>
    </citation>
    <scope>NUCLEOTIDE SEQUENCE</scope>
    <source>
        <strain evidence="3">CGMCC 4.5737</strain>
    </source>
</reference>
<dbReference type="AlphaFoldDB" id="A0A8J3CHB4"/>
<dbReference type="RefSeq" id="WP_189060136.1">
    <property type="nucleotide sequence ID" value="NZ_BMMK01000021.1"/>
</dbReference>
<dbReference type="InterPro" id="IPR007278">
    <property type="entry name" value="DUF397"/>
</dbReference>
<keyword evidence="4" id="KW-1185">Reference proteome</keyword>
<sequence length="90" mass="9631">MTTASSRLRWRRSSRSAGTGNCVEVADGWRKSGRSGNTGNCVEVDSVESVYVRDTKQARLGGARTVLSFSYSAFVAFLTAVKAGAVDPPR</sequence>
<gene>
    <name evidence="3" type="ORF">GCM10012275_42400</name>
</gene>
<feature type="transmembrane region" description="Helical" evidence="1">
    <location>
        <begin position="66"/>
        <end position="85"/>
    </location>
</feature>
<dbReference type="Pfam" id="PF04149">
    <property type="entry name" value="DUF397"/>
    <property type="match status" value="2"/>
</dbReference>
<reference evidence="3" key="2">
    <citation type="submission" date="2020-09" db="EMBL/GenBank/DDBJ databases">
        <authorList>
            <person name="Sun Q."/>
            <person name="Zhou Y."/>
        </authorList>
    </citation>
    <scope>NUCLEOTIDE SEQUENCE</scope>
    <source>
        <strain evidence="3">CGMCC 4.5737</strain>
    </source>
</reference>
<feature type="domain" description="DUF397" evidence="2">
    <location>
        <begin position="8"/>
        <end position="26"/>
    </location>
</feature>
<organism evidence="3 4">
    <name type="scientific">Longimycelium tulufanense</name>
    <dbReference type="NCBI Taxonomy" id="907463"/>
    <lineage>
        <taxon>Bacteria</taxon>
        <taxon>Bacillati</taxon>
        <taxon>Actinomycetota</taxon>
        <taxon>Actinomycetes</taxon>
        <taxon>Pseudonocardiales</taxon>
        <taxon>Pseudonocardiaceae</taxon>
        <taxon>Longimycelium</taxon>
    </lineage>
</organism>
<evidence type="ECO:0000313" key="3">
    <source>
        <dbReference type="EMBL" id="GGM67327.1"/>
    </source>
</evidence>
<evidence type="ECO:0000256" key="1">
    <source>
        <dbReference type="SAM" id="Phobius"/>
    </source>
</evidence>
<evidence type="ECO:0000313" key="4">
    <source>
        <dbReference type="Proteomes" id="UP000637578"/>
    </source>
</evidence>
<keyword evidence="1" id="KW-0812">Transmembrane</keyword>
<accession>A0A8J3CHB4</accession>
<keyword evidence="1" id="KW-0472">Membrane</keyword>
<comment type="caution">
    <text evidence="3">The sequence shown here is derived from an EMBL/GenBank/DDBJ whole genome shotgun (WGS) entry which is preliminary data.</text>
</comment>
<keyword evidence="1" id="KW-1133">Transmembrane helix</keyword>
<name>A0A8J3CHB4_9PSEU</name>